<comment type="subcellular location">
    <subcellularLocation>
        <location evidence="10">Cytoplasm</location>
    </subcellularLocation>
</comment>
<keyword evidence="5 10" id="KW-0949">S-adenosyl-L-methionine</keyword>
<gene>
    <name evidence="12" type="primary">hemW</name>
    <name evidence="12" type="ORF">CRYO30217_00228</name>
</gene>
<keyword evidence="10" id="KW-0963">Cytoplasm</keyword>
<comment type="similarity">
    <text evidence="2">Belongs to the anaerobic coproporphyrinogen-III oxidase family. HemW subfamily.</text>
</comment>
<dbReference type="NCBIfam" id="TIGR00539">
    <property type="entry name" value="hemN_rel"/>
    <property type="match status" value="1"/>
</dbReference>
<dbReference type="PROSITE" id="PS51918">
    <property type="entry name" value="RADICAL_SAM"/>
    <property type="match status" value="1"/>
</dbReference>
<organism evidence="12 13">
    <name type="scientific">Parvicella tangerina</name>
    <dbReference type="NCBI Taxonomy" id="2829795"/>
    <lineage>
        <taxon>Bacteria</taxon>
        <taxon>Pseudomonadati</taxon>
        <taxon>Bacteroidota</taxon>
        <taxon>Flavobacteriia</taxon>
        <taxon>Flavobacteriales</taxon>
        <taxon>Parvicellaceae</taxon>
        <taxon>Parvicella</taxon>
    </lineage>
</organism>
<proteinExistence type="inferred from homology"/>
<keyword evidence="8 10" id="KW-0411">Iron-sulfur</keyword>
<evidence type="ECO:0000256" key="3">
    <source>
        <dbReference type="ARBA" id="ARBA00017228"/>
    </source>
</evidence>
<evidence type="ECO:0000256" key="5">
    <source>
        <dbReference type="ARBA" id="ARBA00022691"/>
    </source>
</evidence>
<dbReference type="GO" id="GO:0051539">
    <property type="term" value="F:4 iron, 4 sulfur cluster binding"/>
    <property type="evidence" value="ECO:0007669"/>
    <property type="project" value="UniProtKB-UniRule"/>
</dbReference>
<dbReference type="Pfam" id="PF06969">
    <property type="entry name" value="HemN_C"/>
    <property type="match status" value="1"/>
</dbReference>
<dbReference type="GO" id="GO:0006779">
    <property type="term" value="P:porphyrin-containing compound biosynthetic process"/>
    <property type="evidence" value="ECO:0007669"/>
    <property type="project" value="InterPro"/>
</dbReference>
<dbReference type="KEGG" id="ptan:CRYO30217_00228"/>
<comment type="cofactor">
    <cofactor evidence="1">
        <name>[4Fe-4S] cluster</name>
        <dbReference type="ChEBI" id="CHEBI:49883"/>
    </cofactor>
</comment>
<dbReference type="Proteomes" id="UP000683507">
    <property type="component" value="Chromosome"/>
</dbReference>
<reference evidence="12" key="1">
    <citation type="submission" date="2021-04" db="EMBL/GenBank/DDBJ databases">
        <authorList>
            <person name="Rodrigo-Torres L."/>
            <person name="Arahal R. D."/>
            <person name="Lucena T."/>
        </authorList>
    </citation>
    <scope>NUCLEOTIDE SEQUENCE</scope>
    <source>
        <strain evidence="12">AS29M-1</strain>
    </source>
</reference>
<dbReference type="RefSeq" id="WP_258540469.1">
    <property type="nucleotide sequence ID" value="NZ_OU015584.1"/>
</dbReference>
<dbReference type="SMART" id="SM00729">
    <property type="entry name" value="Elp3"/>
    <property type="match status" value="1"/>
</dbReference>
<feature type="domain" description="Radical SAM core" evidence="11">
    <location>
        <begin position="1"/>
        <end position="231"/>
    </location>
</feature>
<evidence type="ECO:0000256" key="4">
    <source>
        <dbReference type="ARBA" id="ARBA00022617"/>
    </source>
</evidence>
<evidence type="ECO:0000256" key="9">
    <source>
        <dbReference type="ARBA" id="ARBA00023186"/>
    </source>
</evidence>
<dbReference type="PANTHER" id="PTHR13932:SF5">
    <property type="entry name" value="RADICAL S-ADENOSYL METHIONINE DOMAIN-CONTAINING PROTEIN 1, MITOCHONDRIAL"/>
    <property type="match status" value="1"/>
</dbReference>
<evidence type="ECO:0000313" key="12">
    <source>
        <dbReference type="EMBL" id="CAG5076872.1"/>
    </source>
</evidence>
<evidence type="ECO:0000256" key="2">
    <source>
        <dbReference type="ARBA" id="ARBA00006100"/>
    </source>
</evidence>
<comment type="function">
    <text evidence="10">Probably acts as a heme chaperone, transferring heme to an unknown acceptor. Binds one molecule of heme per monomer, possibly covalently. Binds 1 [4Fe-4S] cluster. The cluster is coordinated with 3 cysteines and an exchangeable S-adenosyl-L-methionine.</text>
</comment>
<dbReference type="Gene3D" id="3.20.20.70">
    <property type="entry name" value="Aldolase class I"/>
    <property type="match status" value="1"/>
</dbReference>
<dbReference type="EMBL" id="OU015584">
    <property type="protein sequence ID" value="CAG5076872.1"/>
    <property type="molecule type" value="Genomic_DNA"/>
</dbReference>
<dbReference type="InterPro" id="IPR007197">
    <property type="entry name" value="rSAM"/>
</dbReference>
<dbReference type="InterPro" id="IPR006638">
    <property type="entry name" value="Elp3/MiaA/NifB-like_rSAM"/>
</dbReference>
<dbReference type="SFLD" id="SFLDF00288">
    <property type="entry name" value="HemN-like__clustered_with_nucl"/>
    <property type="match status" value="1"/>
</dbReference>
<keyword evidence="4 10" id="KW-0349">Heme</keyword>
<dbReference type="SFLD" id="SFLDG01065">
    <property type="entry name" value="anaerobic_coproporphyrinogen-I"/>
    <property type="match status" value="1"/>
</dbReference>
<dbReference type="InterPro" id="IPR013785">
    <property type="entry name" value="Aldolase_TIM"/>
</dbReference>
<evidence type="ECO:0000256" key="10">
    <source>
        <dbReference type="RuleBase" id="RU364116"/>
    </source>
</evidence>
<evidence type="ECO:0000256" key="7">
    <source>
        <dbReference type="ARBA" id="ARBA00023004"/>
    </source>
</evidence>
<keyword evidence="9 10" id="KW-0143">Chaperone</keyword>
<dbReference type="AlphaFoldDB" id="A0A916JJF2"/>
<dbReference type="InterPro" id="IPR010723">
    <property type="entry name" value="HemN_C"/>
</dbReference>
<dbReference type="GO" id="GO:0046872">
    <property type="term" value="F:metal ion binding"/>
    <property type="evidence" value="ECO:0007669"/>
    <property type="project" value="UniProtKB-UniRule"/>
</dbReference>
<accession>A0A916JJF2</accession>
<keyword evidence="6 10" id="KW-0479">Metal-binding</keyword>
<evidence type="ECO:0000256" key="6">
    <source>
        <dbReference type="ARBA" id="ARBA00022723"/>
    </source>
</evidence>
<dbReference type="GO" id="GO:0004109">
    <property type="term" value="F:coproporphyrinogen oxidase activity"/>
    <property type="evidence" value="ECO:0007669"/>
    <property type="project" value="InterPro"/>
</dbReference>
<dbReference type="InterPro" id="IPR034505">
    <property type="entry name" value="Coproporphyrinogen-III_oxidase"/>
</dbReference>
<dbReference type="InterPro" id="IPR058240">
    <property type="entry name" value="rSAM_sf"/>
</dbReference>
<dbReference type="CDD" id="cd01335">
    <property type="entry name" value="Radical_SAM"/>
    <property type="match status" value="1"/>
</dbReference>
<sequence length="372" mass="42268">MAGLYFHIPFCKQACIYCDFHFSTSLKQADEMVDTIIMELLLRKDQVEEPIETIYFGGGTPSLLSHHQFQKILNTVRFNFLLSDLLELTVEVNPDDLSTEKLEELKTLGVNRLSIGVQSFFEEHLKWMGRAHTAHEAEECILLAQEVGFDNITIDLIYGIPIMSDEEWAQNVQKAIALGVPHISAYNLTVEEKTVLSYMVKKGMTQDVDDEQGERNFQYLKDQLLANDFIQYEISNFGKEGFFSKHNSSYWLGKKYLGIGPSAHSFDGKVRRWNVSNNSVYIRGLKSGAPSFEEEVLSPKDRVNEHLMIGLRNKWGCSWEYLNETGLDLTQLKTEVVSKINTGYLEKTAGGFKTTDQGLLFADAIAADLFLE</sequence>
<dbReference type="Pfam" id="PF04055">
    <property type="entry name" value="Radical_SAM"/>
    <property type="match status" value="1"/>
</dbReference>
<evidence type="ECO:0000313" key="13">
    <source>
        <dbReference type="Proteomes" id="UP000683507"/>
    </source>
</evidence>
<evidence type="ECO:0000256" key="1">
    <source>
        <dbReference type="ARBA" id="ARBA00001966"/>
    </source>
</evidence>
<evidence type="ECO:0000256" key="8">
    <source>
        <dbReference type="ARBA" id="ARBA00023014"/>
    </source>
</evidence>
<dbReference type="InterPro" id="IPR004559">
    <property type="entry name" value="HemW-like"/>
</dbReference>
<evidence type="ECO:0000259" key="11">
    <source>
        <dbReference type="PROSITE" id="PS51918"/>
    </source>
</evidence>
<dbReference type="SUPFAM" id="SSF102114">
    <property type="entry name" value="Radical SAM enzymes"/>
    <property type="match status" value="1"/>
</dbReference>
<dbReference type="SFLD" id="SFLDF00562">
    <property type="entry name" value="HemN-like__clustered_with_heat"/>
    <property type="match status" value="1"/>
</dbReference>
<dbReference type="PANTHER" id="PTHR13932">
    <property type="entry name" value="COPROPORPHYRINIGEN III OXIDASE"/>
    <property type="match status" value="1"/>
</dbReference>
<keyword evidence="13" id="KW-1185">Reference proteome</keyword>
<keyword evidence="10" id="KW-0004">4Fe-4S</keyword>
<name>A0A916JJF2_9FLAO</name>
<protein>
    <recommendedName>
        <fullName evidence="3 10">Heme chaperone HemW</fullName>
    </recommendedName>
</protein>
<dbReference type="SFLD" id="SFLDS00029">
    <property type="entry name" value="Radical_SAM"/>
    <property type="match status" value="1"/>
</dbReference>
<keyword evidence="7 10" id="KW-0408">Iron</keyword>
<dbReference type="GO" id="GO:0005737">
    <property type="term" value="C:cytoplasm"/>
    <property type="evidence" value="ECO:0007669"/>
    <property type="project" value="UniProtKB-SubCell"/>
</dbReference>